<protein>
    <submittedName>
        <fullName evidence="3">Uncharacterized protein</fullName>
    </submittedName>
</protein>
<evidence type="ECO:0000313" key="3">
    <source>
        <dbReference type="EMBL" id="KAK6511635.1"/>
    </source>
</evidence>
<evidence type="ECO:0000256" key="1">
    <source>
        <dbReference type="SAM" id="MobiDB-lite"/>
    </source>
</evidence>
<keyword evidence="4" id="KW-1185">Reference proteome</keyword>
<dbReference type="AlphaFoldDB" id="A0AAV9WMV7"/>
<feature type="chain" id="PRO_5043407186" evidence="2">
    <location>
        <begin position="29"/>
        <end position="410"/>
    </location>
</feature>
<feature type="compositionally biased region" description="Acidic residues" evidence="1">
    <location>
        <begin position="331"/>
        <end position="345"/>
    </location>
</feature>
<dbReference type="Proteomes" id="UP001370758">
    <property type="component" value="Unassembled WGS sequence"/>
</dbReference>
<feature type="compositionally biased region" description="Basic and acidic residues" evidence="1">
    <location>
        <begin position="303"/>
        <end position="314"/>
    </location>
</feature>
<evidence type="ECO:0000256" key="2">
    <source>
        <dbReference type="SAM" id="SignalP"/>
    </source>
</evidence>
<keyword evidence="2" id="KW-0732">Signal</keyword>
<proteinExistence type="predicted"/>
<feature type="signal peptide" evidence="2">
    <location>
        <begin position="1"/>
        <end position="28"/>
    </location>
</feature>
<name>A0AAV9WMV7_9PEZI</name>
<feature type="region of interest" description="Disordered" evidence="1">
    <location>
        <begin position="282"/>
        <end position="410"/>
    </location>
</feature>
<sequence length="410" mass="45525">MAGYNSIRGNGLLSIITIGLLNLSALSAFQVELHEVEPKEPRKYPWQLCRGTQGRGIGDQVFAIDREITTCEIEGGDGEWFDKPVAPEMNPTSFFAVTIGAPPPEEGASNDSPVLYTDYPPGEKITMETGAWENAPAQFHLQRNGKFVNEMHYTDLTVKPKDRLYFYWPPLSENLPHGGNPDFRMLLAYRKIGSNLRLGYTLTRTSSASITPQHPQVQLIASDGQVWDKLQPLPDEKRHEYIAAVLAGNQPPPRELTADELAAQNKPSRIKSIFGKIGKSIFRQKGNAPNGGQPALGGQGGRGQEESKEEEKVDPNNINQQNRGPQWYEERVEEEVLLDEADPDDPNYGVGDLSLEDIEQVRRNNVAGNSQPGNVYQPWYSSLGHRGQRPGLPNPHGRIGDLDDNDPQQN</sequence>
<reference evidence="3 4" key="1">
    <citation type="submission" date="2023-08" db="EMBL/GenBank/DDBJ databases">
        <authorList>
            <person name="Palmer J.M."/>
        </authorList>
    </citation>
    <scope>NUCLEOTIDE SEQUENCE [LARGE SCALE GENOMIC DNA]</scope>
    <source>
        <strain evidence="3 4">TWF481</strain>
    </source>
</reference>
<organism evidence="3 4">
    <name type="scientific">Arthrobotrys musiformis</name>
    <dbReference type="NCBI Taxonomy" id="47236"/>
    <lineage>
        <taxon>Eukaryota</taxon>
        <taxon>Fungi</taxon>
        <taxon>Dikarya</taxon>
        <taxon>Ascomycota</taxon>
        <taxon>Pezizomycotina</taxon>
        <taxon>Orbiliomycetes</taxon>
        <taxon>Orbiliales</taxon>
        <taxon>Orbiliaceae</taxon>
        <taxon>Arthrobotrys</taxon>
    </lineage>
</organism>
<evidence type="ECO:0000313" key="4">
    <source>
        <dbReference type="Proteomes" id="UP001370758"/>
    </source>
</evidence>
<dbReference type="EMBL" id="JAVHJL010000001">
    <property type="protein sequence ID" value="KAK6511635.1"/>
    <property type="molecule type" value="Genomic_DNA"/>
</dbReference>
<comment type="caution">
    <text evidence="3">The sequence shown here is derived from an EMBL/GenBank/DDBJ whole genome shotgun (WGS) entry which is preliminary data.</text>
</comment>
<feature type="compositionally biased region" description="Low complexity" evidence="1">
    <location>
        <begin position="282"/>
        <end position="293"/>
    </location>
</feature>
<gene>
    <name evidence="3" type="ORF">TWF481_000544</name>
</gene>
<accession>A0AAV9WMV7</accession>